<reference evidence="2 3" key="1">
    <citation type="journal article" date="2019" name="Environ. Microbiol.">
        <title>At the nexus of three kingdoms: the genome of the mycorrhizal fungus Gigaspora margarita provides insights into plant, endobacterial and fungal interactions.</title>
        <authorList>
            <person name="Venice F."/>
            <person name="Ghignone S."/>
            <person name="Salvioli di Fossalunga A."/>
            <person name="Amselem J."/>
            <person name="Novero M."/>
            <person name="Xianan X."/>
            <person name="Sedzielewska Toro K."/>
            <person name="Morin E."/>
            <person name="Lipzen A."/>
            <person name="Grigoriev I.V."/>
            <person name="Henrissat B."/>
            <person name="Martin F.M."/>
            <person name="Bonfante P."/>
        </authorList>
    </citation>
    <scope>NUCLEOTIDE SEQUENCE [LARGE SCALE GENOMIC DNA]</scope>
    <source>
        <strain evidence="2 3">BEG34</strain>
    </source>
</reference>
<comment type="caution">
    <text evidence="2">The sequence shown here is derived from an EMBL/GenBank/DDBJ whole genome shotgun (WGS) entry which is preliminary data.</text>
</comment>
<dbReference type="Proteomes" id="UP000439903">
    <property type="component" value="Unassembled WGS sequence"/>
</dbReference>
<protein>
    <submittedName>
        <fullName evidence="2">Uncharacterized protein</fullName>
    </submittedName>
</protein>
<keyword evidence="3" id="KW-1185">Reference proteome</keyword>
<name>A0A8H4A0U5_GIGMA</name>
<feature type="compositionally biased region" description="Polar residues" evidence="1">
    <location>
        <begin position="249"/>
        <end position="259"/>
    </location>
</feature>
<proteinExistence type="predicted"/>
<organism evidence="2 3">
    <name type="scientific">Gigaspora margarita</name>
    <dbReference type="NCBI Taxonomy" id="4874"/>
    <lineage>
        <taxon>Eukaryota</taxon>
        <taxon>Fungi</taxon>
        <taxon>Fungi incertae sedis</taxon>
        <taxon>Mucoromycota</taxon>
        <taxon>Glomeromycotina</taxon>
        <taxon>Glomeromycetes</taxon>
        <taxon>Diversisporales</taxon>
        <taxon>Gigasporaceae</taxon>
        <taxon>Gigaspora</taxon>
    </lineage>
</organism>
<evidence type="ECO:0000313" key="2">
    <source>
        <dbReference type="EMBL" id="KAF0374961.1"/>
    </source>
</evidence>
<sequence length="311" mass="35182">MSSIFCAISSIKNLSRSDKICSGSAVYRTGTDDFVEYKFKAFRFSDTTLVEEIIKGNITMITIEQNTSLNIQTMDDFPTMYDLPVSPAFSIFTAPIQDPSTPEGDGAFFQLKREAYNSVTASQVSMPILCRYDPKGRHASVAEATKKNPIFSVAGELSSDKMLIKNRKTRNEELEKLAEKFDPVISRKLSRENRVETNHNPQEESSSRANKLRSAINDIKGNKNATTNTRVENQSETHSENQNKEQSHESNQTQTNESPTKCLYTRVDDCSDDQYTSNQEFDNENINNSEDIEPIVEEIQSVPKKSKKRKK</sequence>
<feature type="compositionally biased region" description="Polar residues" evidence="1">
    <location>
        <begin position="223"/>
        <end position="232"/>
    </location>
</feature>
<evidence type="ECO:0000313" key="3">
    <source>
        <dbReference type="Proteomes" id="UP000439903"/>
    </source>
</evidence>
<dbReference type="AlphaFoldDB" id="A0A8H4A0U5"/>
<feature type="compositionally biased region" description="Basic and acidic residues" evidence="1">
    <location>
        <begin position="233"/>
        <end position="248"/>
    </location>
</feature>
<accession>A0A8H4A0U5</accession>
<evidence type="ECO:0000256" key="1">
    <source>
        <dbReference type="SAM" id="MobiDB-lite"/>
    </source>
</evidence>
<feature type="compositionally biased region" description="Basic and acidic residues" evidence="1">
    <location>
        <begin position="190"/>
        <end position="206"/>
    </location>
</feature>
<feature type="region of interest" description="Disordered" evidence="1">
    <location>
        <begin position="190"/>
        <end position="311"/>
    </location>
</feature>
<gene>
    <name evidence="2" type="ORF">F8M41_012824</name>
</gene>
<dbReference type="OrthoDB" id="2358498at2759"/>
<dbReference type="EMBL" id="WTPW01002603">
    <property type="protein sequence ID" value="KAF0374961.1"/>
    <property type="molecule type" value="Genomic_DNA"/>
</dbReference>